<dbReference type="RefSeq" id="WP_074521870.1">
    <property type="nucleotide sequence ID" value="NZ_FNHZ01000005.1"/>
</dbReference>
<dbReference type="SUPFAM" id="SSF51735">
    <property type="entry name" value="NAD(P)-binding Rossmann-fold domains"/>
    <property type="match status" value="1"/>
</dbReference>
<comment type="similarity">
    <text evidence="1">Belongs to the prephenate/arogenate dehydrogenase family.</text>
</comment>
<dbReference type="InterPro" id="IPR046826">
    <property type="entry name" value="PDH_N"/>
</dbReference>
<dbReference type="EMBL" id="FNHZ01000005">
    <property type="protein sequence ID" value="SDN08000.1"/>
    <property type="molecule type" value="Genomic_DNA"/>
</dbReference>
<evidence type="ECO:0000313" key="5">
    <source>
        <dbReference type="EMBL" id="SDN08000.1"/>
    </source>
</evidence>
<dbReference type="Pfam" id="PF20463">
    <property type="entry name" value="PDH_C"/>
    <property type="match status" value="1"/>
</dbReference>
<dbReference type="AlphaFoldDB" id="A0A1G9YG46"/>
<gene>
    <name evidence="5" type="ORF">SAMN05216544_1827</name>
</gene>
<dbReference type="InterPro" id="IPR008927">
    <property type="entry name" value="6-PGluconate_DH-like_C_sf"/>
</dbReference>
<dbReference type="InterPro" id="IPR003099">
    <property type="entry name" value="Prephen_DH"/>
</dbReference>
<dbReference type="InterPro" id="IPR036291">
    <property type="entry name" value="NAD(P)-bd_dom_sf"/>
</dbReference>
<dbReference type="GO" id="GO:0004665">
    <property type="term" value="F:prephenate dehydrogenase (NADP+) activity"/>
    <property type="evidence" value="ECO:0007669"/>
    <property type="project" value="InterPro"/>
</dbReference>
<dbReference type="InterPro" id="IPR050812">
    <property type="entry name" value="Preph/Arog_dehydrog"/>
</dbReference>
<reference evidence="6" key="1">
    <citation type="submission" date="2016-10" db="EMBL/GenBank/DDBJ databases">
        <authorList>
            <person name="Varghese N."/>
            <person name="Submissions S."/>
        </authorList>
    </citation>
    <scope>NUCLEOTIDE SEQUENCE [LARGE SCALE GENOMIC DNA]</scope>
    <source>
        <strain evidence="6">M83</strain>
    </source>
</reference>
<evidence type="ECO:0000256" key="1">
    <source>
        <dbReference type="ARBA" id="ARBA00007964"/>
    </source>
</evidence>
<dbReference type="PANTHER" id="PTHR21363">
    <property type="entry name" value="PREPHENATE DEHYDROGENASE"/>
    <property type="match status" value="1"/>
</dbReference>
<evidence type="ECO:0000256" key="3">
    <source>
        <dbReference type="ARBA" id="ARBA00029440"/>
    </source>
</evidence>
<accession>A0A1G9YG46</accession>
<dbReference type="Proteomes" id="UP000187651">
    <property type="component" value="Unassembled WGS sequence"/>
</dbReference>
<sequence length="286" mass="31387">MEDVKVGFIGFGLIAGSIAHALKETKKPYTIIATSRRIDPILKAKEDGVVDTACECIDDNFKDCDIIILCTPVVTITSYLCKLKSIIKPGCIITDVGSVKTIIHKEVSKLGLDNCFIGGHPMAGSEKTGYENSSSAILNNAKYIITPTPLTTMEQLNFFQDFVRDTTAKPLIMDYETHDRTVAGISHLPHLISTALVKVVSENDDPEGHMHCLAAGSFRDMSRVAASSPEMWEQICISNSDAISGLLGQYIDILNEIKTNLDNKTPGYVASLFEDSRHYKLDKKLD</sequence>
<organism evidence="5 6">
    <name type="scientific">Lachnospira pectinoschiza</name>
    <dbReference type="NCBI Taxonomy" id="28052"/>
    <lineage>
        <taxon>Bacteria</taxon>
        <taxon>Bacillati</taxon>
        <taxon>Bacillota</taxon>
        <taxon>Clostridia</taxon>
        <taxon>Lachnospirales</taxon>
        <taxon>Lachnospiraceae</taxon>
        <taxon>Lachnospira</taxon>
    </lineage>
</organism>
<dbReference type="SUPFAM" id="SSF48179">
    <property type="entry name" value="6-phosphogluconate dehydrogenase C-terminal domain-like"/>
    <property type="match status" value="1"/>
</dbReference>
<dbReference type="GO" id="GO:0006571">
    <property type="term" value="P:tyrosine biosynthetic process"/>
    <property type="evidence" value="ECO:0007669"/>
    <property type="project" value="InterPro"/>
</dbReference>
<dbReference type="OrthoDB" id="9802008at2"/>
<dbReference type="PROSITE" id="PS51176">
    <property type="entry name" value="PDH_ADH"/>
    <property type="match status" value="1"/>
</dbReference>
<evidence type="ECO:0000259" key="4">
    <source>
        <dbReference type="PROSITE" id="PS51176"/>
    </source>
</evidence>
<dbReference type="Gene3D" id="3.40.50.720">
    <property type="entry name" value="NAD(P)-binding Rossmann-like Domain"/>
    <property type="match status" value="1"/>
</dbReference>
<keyword evidence="2" id="KW-0560">Oxidoreductase</keyword>
<name>A0A1G9YG46_9FIRM</name>
<proteinExistence type="inferred from homology"/>
<dbReference type="PANTHER" id="PTHR21363:SF0">
    <property type="entry name" value="PREPHENATE DEHYDROGENASE [NADP(+)]"/>
    <property type="match status" value="1"/>
</dbReference>
<keyword evidence="6" id="KW-1185">Reference proteome</keyword>
<comment type="pathway">
    <text evidence="3">Amino-acid biosynthesis.</text>
</comment>
<dbReference type="InterPro" id="IPR046825">
    <property type="entry name" value="PDH_C"/>
</dbReference>
<feature type="domain" description="Prephenate/arogenate dehydrogenase" evidence="4">
    <location>
        <begin position="4"/>
        <end position="286"/>
    </location>
</feature>
<dbReference type="Pfam" id="PF02153">
    <property type="entry name" value="PDH_N"/>
    <property type="match status" value="1"/>
</dbReference>
<dbReference type="Gene3D" id="1.10.3660.10">
    <property type="entry name" value="6-phosphogluconate dehydrogenase C-terminal like domain"/>
    <property type="match status" value="1"/>
</dbReference>
<dbReference type="GO" id="GO:0008977">
    <property type="term" value="F:prephenate dehydrogenase (NAD+) activity"/>
    <property type="evidence" value="ECO:0007669"/>
    <property type="project" value="InterPro"/>
</dbReference>
<dbReference type="GO" id="GO:0070403">
    <property type="term" value="F:NAD+ binding"/>
    <property type="evidence" value="ECO:0007669"/>
    <property type="project" value="InterPro"/>
</dbReference>
<evidence type="ECO:0000256" key="2">
    <source>
        <dbReference type="ARBA" id="ARBA00023002"/>
    </source>
</evidence>
<protein>
    <submittedName>
        <fullName evidence="5">Prephenate dehydrogenase</fullName>
    </submittedName>
</protein>
<evidence type="ECO:0000313" key="6">
    <source>
        <dbReference type="Proteomes" id="UP000187651"/>
    </source>
</evidence>
<dbReference type="FunFam" id="3.40.50.720:FF:000208">
    <property type="entry name" value="Prephenate dehydrogenase"/>
    <property type="match status" value="1"/>
</dbReference>